<evidence type="ECO:0000256" key="1">
    <source>
        <dbReference type="SAM" id="Phobius"/>
    </source>
</evidence>
<feature type="transmembrane region" description="Helical" evidence="1">
    <location>
        <begin position="31"/>
        <end position="52"/>
    </location>
</feature>
<organism evidence="2 3">
    <name type="scientific">Spirodela intermedia</name>
    <name type="common">Intermediate duckweed</name>
    <dbReference type="NCBI Taxonomy" id="51605"/>
    <lineage>
        <taxon>Eukaryota</taxon>
        <taxon>Viridiplantae</taxon>
        <taxon>Streptophyta</taxon>
        <taxon>Embryophyta</taxon>
        <taxon>Tracheophyta</taxon>
        <taxon>Spermatophyta</taxon>
        <taxon>Magnoliopsida</taxon>
        <taxon>Liliopsida</taxon>
        <taxon>Araceae</taxon>
        <taxon>Lemnoideae</taxon>
        <taxon>Spirodela</taxon>
    </lineage>
</organism>
<keyword evidence="1" id="KW-1133">Transmembrane helix</keyword>
<dbReference type="PANTHER" id="PTHR33133">
    <property type="entry name" value="OS08G0107100 PROTEIN-RELATED"/>
    <property type="match status" value="1"/>
</dbReference>
<keyword evidence="1" id="KW-0472">Membrane</keyword>
<feature type="transmembrane region" description="Helical" evidence="1">
    <location>
        <begin position="130"/>
        <end position="159"/>
    </location>
</feature>
<keyword evidence="3" id="KW-1185">Reference proteome</keyword>
<protein>
    <submittedName>
        <fullName evidence="2">Uncharacterized protein</fullName>
    </submittedName>
</protein>
<dbReference type="PANTHER" id="PTHR33133:SF24">
    <property type="entry name" value="OS01G0800300 PROTEIN"/>
    <property type="match status" value="1"/>
</dbReference>
<gene>
    <name evidence="2" type="ORF">SI8410_04004952</name>
</gene>
<evidence type="ECO:0000313" key="2">
    <source>
        <dbReference type="EMBL" id="CAA7394291.1"/>
    </source>
</evidence>
<proteinExistence type="predicted"/>
<feature type="transmembrane region" description="Helical" evidence="1">
    <location>
        <begin position="267"/>
        <end position="291"/>
    </location>
</feature>
<name>A0A7I8K999_SPIIN</name>
<accession>A0A7I8K999</accession>
<evidence type="ECO:0000313" key="3">
    <source>
        <dbReference type="Proteomes" id="UP000663760"/>
    </source>
</evidence>
<feature type="transmembrane region" description="Helical" evidence="1">
    <location>
        <begin position="223"/>
        <end position="247"/>
    </location>
</feature>
<dbReference type="OrthoDB" id="1908649at2759"/>
<feature type="transmembrane region" description="Helical" evidence="1">
    <location>
        <begin position="171"/>
        <end position="202"/>
    </location>
</feature>
<feature type="transmembrane region" description="Helical" evidence="1">
    <location>
        <begin position="84"/>
        <end position="109"/>
    </location>
</feature>
<dbReference type="AlphaFoldDB" id="A0A7I8K999"/>
<reference evidence="2" key="1">
    <citation type="submission" date="2020-02" db="EMBL/GenBank/DDBJ databases">
        <authorList>
            <person name="Scholz U."/>
            <person name="Mascher M."/>
            <person name="Fiebig A."/>
        </authorList>
    </citation>
    <scope>NUCLEOTIDE SEQUENCE</scope>
</reference>
<dbReference type="EMBL" id="LR746267">
    <property type="protein sequence ID" value="CAA7394291.1"/>
    <property type="molecule type" value="Genomic_DNA"/>
</dbReference>
<sequence length="329" mass="36425">MDRPPEELQELGLREVLRESISIPRASPRTFSLITLVLVFPLSFAVLAHNIFTHPILHRLQSTHYSSPSSSHGHEWALFFLYQFIYLLFLFTFSLLATAAVVFTVASIYAAKAVSFSSTMSAIRPIFSRLFRTFLWVSLIMLVYNSGFILAIAVVIILSGGVSAIPSPRQIFLFTVIFLIFLAVHVFIAAHWHLASVITVLEPVCGLDAMKKSRELMRGRIRMALWFVLGYLGACGLISGAFGAVVVRAGEEDSIPASPMVRVLVGGALVAVLVVVNLVGLLVQSVFYYVCKSYHHQPIDKSALCEHLGGYLGEYVPLKSSIQMENFEL</sequence>
<keyword evidence="1" id="KW-0812">Transmembrane</keyword>
<dbReference type="Proteomes" id="UP000663760">
    <property type="component" value="Chromosome 4"/>
</dbReference>